<dbReference type="RefSeq" id="WP_344587052.1">
    <property type="nucleotide sequence ID" value="NZ_BAAARW010000002.1"/>
</dbReference>
<sequence>MASVISEIKIIDTDTHVVEPPDLWTSRIPAKYGDQIPHVRWDDENGEEAWFVSGERMAAVGAPAMAGWVEYPPHHPRRWRDIDPVMYDAKARAAHMDQYGIQAQVLYPNVALFDARRLLEMDDEELQLGCIRAYNDYQVEWGSDAPGRFVAMASLPFWDLQATLAEMTRVRELGHRGIIFTQDPAAFGLPQLTDRHWDPMWAAAQEMGMPVNFHIASGDLSLMGAGHPDNGERANYASMGVSFFMGNARTIAQLVCGGICHRFPELDFVSVESGVGWIPYALDALDWQWKNCGVALEHPEYELLPSEYFKRQIYGCFWFEDHGVRHAIDRLGPDHILYETDFPHPTSMSPGPATTAVAPDEYLETTFGDLPDETLRKILHDNAARLYGIGAATAS</sequence>
<dbReference type="PANTHER" id="PTHR21240">
    <property type="entry name" value="2-AMINO-3-CARBOXYLMUCONATE-6-SEMIALDEHYDE DECARBOXYLASE"/>
    <property type="match status" value="1"/>
</dbReference>
<dbReference type="EMBL" id="BAAARW010000002">
    <property type="protein sequence ID" value="GAA2403049.1"/>
    <property type="molecule type" value="Genomic_DNA"/>
</dbReference>
<evidence type="ECO:0000259" key="2">
    <source>
        <dbReference type="Pfam" id="PF04909"/>
    </source>
</evidence>
<dbReference type="Pfam" id="PF04909">
    <property type="entry name" value="Amidohydro_2"/>
    <property type="match status" value="1"/>
</dbReference>
<dbReference type="PANTHER" id="PTHR21240:SF28">
    <property type="entry name" value="ISO-OROTATE DECARBOXYLASE (EUROFUNG)"/>
    <property type="match status" value="1"/>
</dbReference>
<gene>
    <name evidence="3" type="ORF">GCM10010191_08250</name>
</gene>
<name>A0ABN3IGS4_9ACTN</name>
<reference evidence="3 4" key="1">
    <citation type="journal article" date="2019" name="Int. J. Syst. Evol. Microbiol.">
        <title>The Global Catalogue of Microorganisms (GCM) 10K type strain sequencing project: providing services to taxonomists for standard genome sequencing and annotation.</title>
        <authorList>
            <consortium name="The Broad Institute Genomics Platform"/>
            <consortium name="The Broad Institute Genome Sequencing Center for Infectious Disease"/>
            <person name="Wu L."/>
            <person name="Ma J."/>
        </authorList>
    </citation>
    <scope>NUCLEOTIDE SEQUENCE [LARGE SCALE GENOMIC DNA]</scope>
    <source>
        <strain evidence="3 4">JCM 3325</strain>
    </source>
</reference>
<evidence type="ECO:0000313" key="4">
    <source>
        <dbReference type="Proteomes" id="UP001501231"/>
    </source>
</evidence>
<evidence type="ECO:0000313" key="3">
    <source>
        <dbReference type="EMBL" id="GAA2403049.1"/>
    </source>
</evidence>
<dbReference type="Proteomes" id="UP001501231">
    <property type="component" value="Unassembled WGS sequence"/>
</dbReference>
<dbReference type="InterPro" id="IPR032466">
    <property type="entry name" value="Metal_Hydrolase"/>
</dbReference>
<accession>A0ABN3IGS4</accession>
<feature type="domain" description="Amidohydrolase-related" evidence="2">
    <location>
        <begin position="12"/>
        <end position="389"/>
    </location>
</feature>
<protein>
    <submittedName>
        <fullName evidence="3">Amidohydrolase family protein</fullName>
    </submittedName>
</protein>
<dbReference type="InterPro" id="IPR006680">
    <property type="entry name" value="Amidohydro-rel"/>
</dbReference>
<dbReference type="SUPFAM" id="SSF51556">
    <property type="entry name" value="Metallo-dependent hydrolases"/>
    <property type="match status" value="1"/>
</dbReference>
<keyword evidence="4" id="KW-1185">Reference proteome</keyword>
<proteinExistence type="predicted"/>
<dbReference type="InterPro" id="IPR032465">
    <property type="entry name" value="ACMSD"/>
</dbReference>
<evidence type="ECO:0000256" key="1">
    <source>
        <dbReference type="ARBA" id="ARBA00023239"/>
    </source>
</evidence>
<comment type="caution">
    <text evidence="3">The sequence shown here is derived from an EMBL/GenBank/DDBJ whole genome shotgun (WGS) entry which is preliminary data.</text>
</comment>
<organism evidence="3 4">
    <name type="scientific">Actinomadura vinacea</name>
    <dbReference type="NCBI Taxonomy" id="115336"/>
    <lineage>
        <taxon>Bacteria</taxon>
        <taxon>Bacillati</taxon>
        <taxon>Actinomycetota</taxon>
        <taxon>Actinomycetes</taxon>
        <taxon>Streptosporangiales</taxon>
        <taxon>Thermomonosporaceae</taxon>
        <taxon>Actinomadura</taxon>
    </lineage>
</organism>
<keyword evidence="1" id="KW-0456">Lyase</keyword>
<dbReference type="Gene3D" id="3.20.20.140">
    <property type="entry name" value="Metal-dependent hydrolases"/>
    <property type="match status" value="1"/>
</dbReference>